<evidence type="ECO:0000256" key="2">
    <source>
        <dbReference type="ARBA" id="ARBA00022927"/>
    </source>
</evidence>
<dbReference type="PANTHER" id="PTHR30612:SF0">
    <property type="entry name" value="CHLOROPLAST PROTEIN-TRANSPORTING ATPASE"/>
    <property type="match status" value="1"/>
</dbReference>
<dbReference type="InterPro" id="IPR014018">
    <property type="entry name" value="SecA_motor_DEAD"/>
</dbReference>
<dbReference type="InterPro" id="IPR000185">
    <property type="entry name" value="SecA"/>
</dbReference>
<evidence type="ECO:0000256" key="1">
    <source>
        <dbReference type="ARBA" id="ARBA00022475"/>
    </source>
</evidence>
<dbReference type="PROSITE" id="PS51192">
    <property type="entry name" value="HELICASE_ATP_BIND_1"/>
    <property type="match status" value="1"/>
</dbReference>
<evidence type="ECO:0000256" key="3">
    <source>
        <dbReference type="ARBA" id="ARBA00023010"/>
    </source>
</evidence>
<evidence type="ECO:0000259" key="4">
    <source>
        <dbReference type="PROSITE" id="PS51192"/>
    </source>
</evidence>
<dbReference type="Proteomes" id="UP000030023">
    <property type="component" value="Unassembled WGS sequence"/>
</dbReference>
<dbReference type="PRINTS" id="PR00906">
    <property type="entry name" value="SECA"/>
</dbReference>
<protein>
    <recommendedName>
        <fullName evidence="8">Preprotein translocase subunit SecA</fullName>
    </recommendedName>
</protein>
<dbReference type="CDD" id="cd17928">
    <property type="entry name" value="DEXDc_SecA"/>
    <property type="match status" value="1"/>
</dbReference>
<dbReference type="InterPro" id="IPR014001">
    <property type="entry name" value="Helicase_ATP-bd"/>
</dbReference>
<comment type="caution">
    <text evidence="6">The sequence shown here is derived from an EMBL/GenBank/DDBJ whole genome shotgun (WGS) entry which is preliminary data.</text>
</comment>
<keyword evidence="1" id="KW-0472">Membrane</keyword>
<dbReference type="Gene3D" id="3.40.50.300">
    <property type="entry name" value="P-loop containing nucleotide triphosphate hydrolases"/>
    <property type="match status" value="1"/>
</dbReference>
<evidence type="ECO:0008006" key="8">
    <source>
        <dbReference type="Google" id="ProtNLM"/>
    </source>
</evidence>
<dbReference type="PANTHER" id="PTHR30612">
    <property type="entry name" value="SECA INNER MEMBRANE COMPONENT OF SEC PROTEIN SECRETION SYSTEM"/>
    <property type="match status" value="1"/>
</dbReference>
<evidence type="ECO:0000259" key="5">
    <source>
        <dbReference type="PROSITE" id="PS51196"/>
    </source>
</evidence>
<reference evidence="6 7" key="1">
    <citation type="journal article" date="2014" name="Antonie Van Leeuwenhoek">
        <title>Oenococcus alcoholitolerans sp. nov., a lactic acid bacteria isolated from cachaca and ethanol fermentation processes.</title>
        <authorList>
            <person name="Badotti F."/>
            <person name="Moreira A.P."/>
            <person name="Tonon L.A."/>
            <person name="de Lucena B.T."/>
            <person name="Gomes Fde C."/>
            <person name="Kruger R."/>
            <person name="Thompson C.C."/>
            <person name="de Morais M.A.Jr."/>
            <person name="Rosa C.A."/>
            <person name="Thompson F.L."/>
        </authorList>
    </citation>
    <scope>NUCLEOTIDE SEQUENCE [LARGE SCALE GENOMIC DNA]</scope>
    <source>
        <strain evidence="6 7">UFRJ-M7.2.18</strain>
    </source>
</reference>
<dbReference type="InterPro" id="IPR027417">
    <property type="entry name" value="P-loop_NTPase"/>
</dbReference>
<proteinExistence type="predicted"/>
<evidence type="ECO:0000313" key="7">
    <source>
        <dbReference type="Proteomes" id="UP000030023"/>
    </source>
</evidence>
<name>A0ABR4XQ74_9LACO</name>
<feature type="domain" description="Helicase ATP-binding" evidence="4">
    <location>
        <begin position="1"/>
        <end position="149"/>
    </location>
</feature>
<dbReference type="SMART" id="SM00957">
    <property type="entry name" value="SecA_DEAD"/>
    <property type="match status" value="1"/>
</dbReference>
<dbReference type="Pfam" id="PF07517">
    <property type="entry name" value="SecA_DEAD"/>
    <property type="match status" value="1"/>
</dbReference>
<gene>
    <name evidence="6" type="ORF">Q757_07375</name>
</gene>
<dbReference type="PROSITE" id="PS51196">
    <property type="entry name" value="SECA_MOTOR_DEAD"/>
    <property type="match status" value="1"/>
</dbReference>
<keyword evidence="3" id="KW-0811">Translocation</keyword>
<accession>A0ABR4XQ74</accession>
<dbReference type="InterPro" id="IPR011115">
    <property type="entry name" value="SecA_DEAD"/>
</dbReference>
<feature type="non-terminal residue" evidence="6">
    <location>
        <position position="1"/>
    </location>
</feature>
<dbReference type="SUPFAM" id="SSF52540">
    <property type="entry name" value="P-loop containing nucleoside triphosphate hydrolases"/>
    <property type="match status" value="1"/>
</dbReference>
<organism evidence="6 7">
    <name type="scientific">Oenococcus alcoholitolerans</name>
    <dbReference type="NCBI Taxonomy" id="931074"/>
    <lineage>
        <taxon>Bacteria</taxon>
        <taxon>Bacillati</taxon>
        <taxon>Bacillota</taxon>
        <taxon>Bacilli</taxon>
        <taxon>Lactobacillales</taxon>
        <taxon>Lactobacillaceae</taxon>
        <taxon>Oenococcus</taxon>
    </lineage>
</organism>
<dbReference type="EMBL" id="AXCV01000378">
    <property type="protein sequence ID" value="KGO27805.1"/>
    <property type="molecule type" value="Genomic_DNA"/>
</dbReference>
<dbReference type="SUPFAM" id="SSF81767">
    <property type="entry name" value="Pre-protein crosslinking domain of SecA"/>
    <property type="match status" value="1"/>
</dbReference>
<keyword evidence="7" id="KW-1185">Reference proteome</keyword>
<evidence type="ECO:0000313" key="6">
    <source>
        <dbReference type="EMBL" id="KGO27805.1"/>
    </source>
</evidence>
<dbReference type="InterPro" id="IPR036670">
    <property type="entry name" value="SecA_X-link_sf"/>
</dbReference>
<keyword evidence="2" id="KW-0813">Transport</keyword>
<feature type="domain" description="SecA family profile" evidence="5">
    <location>
        <begin position="1"/>
        <end position="178"/>
    </location>
</feature>
<keyword evidence="1" id="KW-1003">Cell membrane</keyword>
<keyword evidence="2" id="KW-0653">Protein transport</keyword>
<sequence>EMKTGEGKTLTATMPVYLNALTGKGVHVVTVNEYLSQRDAQEMGQVYKWMGLTIGVNLNEMSLPDKKAAFASDITYTTNSAIGFDYLRDNMAQTLDERVLRDLNFALIDEADSILIDSARTPLIIGGSSDNINGLYQRADRFVKTLDEGEDKDFTVDEEQKTAMLTSEGIKKLSSFSI</sequence>